<dbReference type="GO" id="GO:0003824">
    <property type="term" value="F:catalytic activity"/>
    <property type="evidence" value="ECO:0007669"/>
    <property type="project" value="InterPro"/>
</dbReference>
<comment type="caution">
    <text evidence="8">The sequence shown here is derived from an EMBL/GenBank/DDBJ whole genome shotgun (WGS) entry which is preliminary data.</text>
</comment>
<organism evidence="8 9">
    <name type="scientific">Candidatus Merdivivens pullicola</name>
    <dbReference type="NCBI Taxonomy" id="2840872"/>
    <lineage>
        <taxon>Bacteria</taxon>
        <taxon>Pseudomonadati</taxon>
        <taxon>Bacteroidota</taxon>
        <taxon>Bacteroidia</taxon>
        <taxon>Bacteroidales</taxon>
        <taxon>Muribaculaceae</taxon>
        <taxon>Muribaculaceae incertae sedis</taxon>
        <taxon>Candidatus Merdivivens</taxon>
    </lineage>
</organism>
<keyword evidence="3" id="KW-0949">S-adenosyl-L-methionine</keyword>
<dbReference type="CDD" id="cd01335">
    <property type="entry name" value="Radical_SAM"/>
    <property type="match status" value="1"/>
</dbReference>
<dbReference type="InterPro" id="IPR013785">
    <property type="entry name" value="Aldolase_TIM"/>
</dbReference>
<evidence type="ECO:0000256" key="6">
    <source>
        <dbReference type="ARBA" id="ARBA00023014"/>
    </source>
</evidence>
<reference evidence="8" key="2">
    <citation type="journal article" date="2021" name="PeerJ">
        <title>Extensive microbial diversity within the chicken gut microbiome revealed by metagenomics and culture.</title>
        <authorList>
            <person name="Gilroy R."/>
            <person name="Ravi A."/>
            <person name="Getino M."/>
            <person name="Pursley I."/>
            <person name="Horton D.L."/>
            <person name="Alikhan N.F."/>
            <person name="Baker D."/>
            <person name="Gharbi K."/>
            <person name="Hall N."/>
            <person name="Watson M."/>
            <person name="Adriaenssens E.M."/>
            <person name="Foster-Nyarko E."/>
            <person name="Jarju S."/>
            <person name="Secka A."/>
            <person name="Antonio M."/>
            <person name="Oren A."/>
            <person name="Chaudhuri R.R."/>
            <person name="La Ragione R."/>
            <person name="Hildebrand F."/>
            <person name="Pallen M.J."/>
        </authorList>
    </citation>
    <scope>NUCLEOTIDE SEQUENCE</scope>
    <source>
        <strain evidence="8">B1-8020</strain>
    </source>
</reference>
<accession>A0A9D9IIJ2</accession>
<proteinExistence type="predicted"/>
<dbReference type="InterPro" id="IPR050377">
    <property type="entry name" value="Radical_SAM_PqqE_MftC-like"/>
</dbReference>
<dbReference type="InterPro" id="IPR026404">
    <property type="entry name" value="rSAM_w_lipo"/>
</dbReference>
<dbReference type="PANTHER" id="PTHR11228:SF7">
    <property type="entry name" value="PQQA PEPTIDE CYCLASE"/>
    <property type="match status" value="1"/>
</dbReference>
<protein>
    <submittedName>
        <fullName evidence="8">TIGR04133 family radical SAM/SPASM protein</fullName>
    </submittedName>
</protein>
<dbReference type="SUPFAM" id="SSF102114">
    <property type="entry name" value="Radical SAM enzymes"/>
    <property type="match status" value="1"/>
</dbReference>
<keyword evidence="4" id="KW-0479">Metal-binding</keyword>
<gene>
    <name evidence="8" type="ORF">IAB81_07450</name>
</gene>
<dbReference type="PANTHER" id="PTHR11228">
    <property type="entry name" value="RADICAL SAM DOMAIN PROTEIN"/>
    <property type="match status" value="1"/>
</dbReference>
<evidence type="ECO:0000256" key="5">
    <source>
        <dbReference type="ARBA" id="ARBA00023004"/>
    </source>
</evidence>
<evidence type="ECO:0000313" key="8">
    <source>
        <dbReference type="EMBL" id="MBO8473444.1"/>
    </source>
</evidence>
<dbReference type="InterPro" id="IPR007197">
    <property type="entry name" value="rSAM"/>
</dbReference>
<dbReference type="Gene3D" id="3.20.20.70">
    <property type="entry name" value="Aldolase class I"/>
    <property type="match status" value="1"/>
</dbReference>
<evidence type="ECO:0000256" key="4">
    <source>
        <dbReference type="ARBA" id="ARBA00022723"/>
    </source>
</evidence>
<feature type="domain" description="Radical SAM core" evidence="7">
    <location>
        <begin position="24"/>
        <end position="242"/>
    </location>
</feature>
<keyword evidence="6" id="KW-0411">Iron-sulfur</keyword>
<keyword evidence="5" id="KW-0408">Iron</keyword>
<dbReference type="PIRSF" id="PIRSF037420">
    <property type="entry name" value="PQQ_syn_pqqE"/>
    <property type="match status" value="1"/>
</dbReference>
<evidence type="ECO:0000256" key="1">
    <source>
        <dbReference type="ARBA" id="ARBA00001966"/>
    </source>
</evidence>
<dbReference type="SFLD" id="SFLDS00029">
    <property type="entry name" value="Radical_SAM"/>
    <property type="match status" value="1"/>
</dbReference>
<dbReference type="InterPro" id="IPR058240">
    <property type="entry name" value="rSAM_sf"/>
</dbReference>
<evidence type="ECO:0000313" key="9">
    <source>
        <dbReference type="Proteomes" id="UP000823604"/>
    </source>
</evidence>
<dbReference type="Proteomes" id="UP000823604">
    <property type="component" value="Unassembled WGS sequence"/>
</dbReference>
<reference evidence="8" key="1">
    <citation type="submission" date="2020-10" db="EMBL/GenBank/DDBJ databases">
        <authorList>
            <person name="Gilroy R."/>
        </authorList>
    </citation>
    <scope>NUCLEOTIDE SEQUENCE</scope>
    <source>
        <strain evidence="8">B1-8020</strain>
    </source>
</reference>
<evidence type="ECO:0000259" key="7">
    <source>
        <dbReference type="PROSITE" id="PS51918"/>
    </source>
</evidence>
<dbReference type="NCBIfam" id="TIGR04133">
    <property type="entry name" value="rSAM_w_lipo"/>
    <property type="match status" value="1"/>
</dbReference>
<dbReference type="GO" id="GO:0046872">
    <property type="term" value="F:metal ion binding"/>
    <property type="evidence" value="ECO:0007669"/>
    <property type="project" value="UniProtKB-KW"/>
</dbReference>
<dbReference type="InterPro" id="IPR023885">
    <property type="entry name" value="4Fe4S-binding_SPASM_dom"/>
</dbReference>
<evidence type="ECO:0000256" key="3">
    <source>
        <dbReference type="ARBA" id="ARBA00022691"/>
    </source>
</evidence>
<dbReference type="PROSITE" id="PS51918">
    <property type="entry name" value="RADICAL_SAM"/>
    <property type="match status" value="1"/>
</dbReference>
<dbReference type="SFLD" id="SFLDG01067">
    <property type="entry name" value="SPASM/twitch_domain_containing"/>
    <property type="match status" value="1"/>
</dbReference>
<name>A0A9D9IIJ2_9BACT</name>
<dbReference type="SFLD" id="SFLDG01386">
    <property type="entry name" value="main_SPASM_domain-containing"/>
    <property type="match status" value="1"/>
</dbReference>
<evidence type="ECO:0000256" key="2">
    <source>
        <dbReference type="ARBA" id="ARBA00022485"/>
    </source>
</evidence>
<dbReference type="GO" id="GO:0051539">
    <property type="term" value="F:4 iron, 4 sulfur cluster binding"/>
    <property type="evidence" value="ECO:0007669"/>
    <property type="project" value="UniProtKB-KW"/>
</dbReference>
<dbReference type="Pfam" id="PF04055">
    <property type="entry name" value="Radical_SAM"/>
    <property type="match status" value="1"/>
</dbReference>
<dbReference type="InterPro" id="IPR017200">
    <property type="entry name" value="PqqE-like"/>
</dbReference>
<dbReference type="NCBIfam" id="TIGR04085">
    <property type="entry name" value="rSAM_more_4Fe4S"/>
    <property type="match status" value="1"/>
</dbReference>
<comment type="cofactor">
    <cofactor evidence="1">
        <name>[4Fe-4S] cluster</name>
        <dbReference type="ChEBI" id="CHEBI:49883"/>
    </cofactor>
</comment>
<keyword evidence="2" id="KW-0004">4Fe-4S</keyword>
<sequence>MRLGLKSRLLLELYRPVSEETSRKHELRQLFWECTLKCNMRCRHCGSDCKVSSAVPDMPFEDFRKVLERVAEVYDPHRIMVVVTGGEPLMRPDLEKCGREIYNLGFPWGLVSNGRLMSRKRFDALLAAGLHSATISLDGFQEEHDWMRGVAGGFNYADDAVRMFVGEPSVAFDVVTCVNRRNFPKLREFRDYLISLGLKRWRLFTVFPVGRAANDPELQISDEQFRQLLDFIVETRKEGRIRASYACEGFLGPYEGKVRDGLYACHAGVSVASVLADGSISACASIRSDYHQGNIYQDDFVDVWENRFQPYRNRSWMRKDQCGDCEFFKYCLGGGMHLRTDDGKLLFCHMDRLK</sequence>
<dbReference type="Pfam" id="PF13186">
    <property type="entry name" value="SPASM"/>
    <property type="match status" value="1"/>
</dbReference>
<dbReference type="AlphaFoldDB" id="A0A9D9IIJ2"/>
<dbReference type="EMBL" id="JADIMA010000073">
    <property type="protein sequence ID" value="MBO8473444.1"/>
    <property type="molecule type" value="Genomic_DNA"/>
</dbReference>